<dbReference type="EMBL" id="REGN01006062">
    <property type="protein sequence ID" value="RNA11047.1"/>
    <property type="molecule type" value="Genomic_DNA"/>
</dbReference>
<keyword evidence="2" id="KW-1185">Reference proteome</keyword>
<sequence>MMNLNSNSYTRALINDLIEESAGKEYRIGKNSITSELQGIIRHEIEIKSKSLYKKENMEF</sequence>
<evidence type="ECO:0000313" key="1">
    <source>
        <dbReference type="EMBL" id="RNA11047.1"/>
    </source>
</evidence>
<dbReference type="Proteomes" id="UP000276133">
    <property type="component" value="Unassembled WGS sequence"/>
</dbReference>
<proteinExistence type="predicted"/>
<organism evidence="1 2">
    <name type="scientific">Brachionus plicatilis</name>
    <name type="common">Marine rotifer</name>
    <name type="synonym">Brachionus muelleri</name>
    <dbReference type="NCBI Taxonomy" id="10195"/>
    <lineage>
        <taxon>Eukaryota</taxon>
        <taxon>Metazoa</taxon>
        <taxon>Spiralia</taxon>
        <taxon>Gnathifera</taxon>
        <taxon>Rotifera</taxon>
        <taxon>Eurotatoria</taxon>
        <taxon>Monogononta</taxon>
        <taxon>Pseudotrocha</taxon>
        <taxon>Ploima</taxon>
        <taxon>Brachionidae</taxon>
        <taxon>Brachionus</taxon>
    </lineage>
</organism>
<evidence type="ECO:0000313" key="2">
    <source>
        <dbReference type="Proteomes" id="UP000276133"/>
    </source>
</evidence>
<comment type="caution">
    <text evidence="1">The sequence shown here is derived from an EMBL/GenBank/DDBJ whole genome shotgun (WGS) entry which is preliminary data.</text>
</comment>
<gene>
    <name evidence="1" type="ORF">BpHYR1_007913</name>
</gene>
<reference evidence="1 2" key="1">
    <citation type="journal article" date="2018" name="Sci. Rep.">
        <title>Genomic signatures of local adaptation to the degree of environmental predictability in rotifers.</title>
        <authorList>
            <person name="Franch-Gras L."/>
            <person name="Hahn C."/>
            <person name="Garcia-Roger E.M."/>
            <person name="Carmona M.J."/>
            <person name="Serra M."/>
            <person name="Gomez A."/>
        </authorList>
    </citation>
    <scope>NUCLEOTIDE SEQUENCE [LARGE SCALE GENOMIC DNA]</scope>
    <source>
        <strain evidence="1">HYR1</strain>
    </source>
</reference>
<accession>A0A3M7QHW9</accession>
<name>A0A3M7QHW9_BRAPC</name>
<dbReference type="AlphaFoldDB" id="A0A3M7QHW9"/>
<protein>
    <submittedName>
        <fullName evidence="1">Uncharacterized protein</fullName>
    </submittedName>
</protein>